<name>A0A6L3X6S8_9ENTR</name>
<evidence type="ECO:0000313" key="1">
    <source>
        <dbReference type="EMBL" id="KAB2458121.1"/>
    </source>
</evidence>
<dbReference type="Proteomes" id="UP000476281">
    <property type="component" value="Unassembled WGS sequence"/>
</dbReference>
<evidence type="ECO:0000313" key="2">
    <source>
        <dbReference type="Proteomes" id="UP000476281"/>
    </source>
</evidence>
<dbReference type="EMBL" id="WBSZ01002053">
    <property type="protein sequence ID" value="KAB2458121.1"/>
    <property type="molecule type" value="Genomic_DNA"/>
</dbReference>
<sequence>MTVHRLFTTVHPLFFQPVTCLDFLTIKKKKYISKSNHEFAKELSRIASDCQRLPLFAIHLLTVCYMTFRCKMTCCPEGKYSQNRELPEAGRTRPALYGLCEVARCTLLFLLRLLPLPRH</sequence>
<accession>A0A6L3X6S8</accession>
<protein>
    <submittedName>
        <fullName evidence="1">Uncharacterized protein</fullName>
    </submittedName>
</protein>
<proteinExistence type="predicted"/>
<comment type="caution">
    <text evidence="1">The sequence shown here is derived from an EMBL/GenBank/DDBJ whole genome shotgun (WGS) entry which is preliminary data.</text>
</comment>
<organism evidence="1 2">
    <name type="scientific">Enterobacter hormaechei</name>
    <dbReference type="NCBI Taxonomy" id="158836"/>
    <lineage>
        <taxon>Bacteria</taxon>
        <taxon>Pseudomonadati</taxon>
        <taxon>Pseudomonadota</taxon>
        <taxon>Gammaproteobacteria</taxon>
        <taxon>Enterobacterales</taxon>
        <taxon>Enterobacteriaceae</taxon>
        <taxon>Enterobacter</taxon>
        <taxon>Enterobacter cloacae complex</taxon>
    </lineage>
</organism>
<dbReference type="AlphaFoldDB" id="A0A6L3X6S8"/>
<gene>
    <name evidence="1" type="ORF">F9C29_31055</name>
</gene>
<reference evidence="1 2" key="1">
    <citation type="submission" date="2019-09" db="EMBL/GenBank/DDBJ databases">
        <title>Reversal of blaTEM antimicrobial resistance by CRISPR-Cas9 in clinical E. coli and other Enterobacteriaceae strains.</title>
        <authorList>
            <person name="Tagliaferri T."/>
            <person name="Guimaraes N."/>
            <person name="Pereira M."/>
            <person name="Felicori L."/>
            <person name="Horz H.-P."/>
            <person name="Santos S."/>
            <person name="Mendes T."/>
        </authorList>
    </citation>
    <scope>NUCLEOTIDE SEQUENCE [LARGE SCALE GENOMIC DNA]</scope>
    <source>
        <strain evidence="1 2">E2_blaTEM_MG</strain>
    </source>
</reference>